<name>A0ABW1QST7_9ACTN</name>
<accession>A0ABW1QST7</accession>
<comment type="caution">
    <text evidence="2">The sequence shown here is derived from an EMBL/GenBank/DDBJ whole genome shotgun (WGS) entry which is preliminary data.</text>
</comment>
<feature type="domain" description="ATPase BadF/BadG/BcrA/BcrD type" evidence="1">
    <location>
        <begin position="7"/>
        <end position="310"/>
    </location>
</feature>
<evidence type="ECO:0000313" key="2">
    <source>
        <dbReference type="EMBL" id="MFC6151413.1"/>
    </source>
</evidence>
<evidence type="ECO:0000259" key="1">
    <source>
        <dbReference type="Pfam" id="PF01869"/>
    </source>
</evidence>
<keyword evidence="2" id="KW-0418">Kinase</keyword>
<reference evidence="3" key="1">
    <citation type="journal article" date="2019" name="Int. J. Syst. Evol. Microbiol.">
        <title>The Global Catalogue of Microorganisms (GCM) 10K type strain sequencing project: providing services to taxonomists for standard genome sequencing and annotation.</title>
        <authorList>
            <consortium name="The Broad Institute Genomics Platform"/>
            <consortium name="The Broad Institute Genome Sequencing Center for Infectious Disease"/>
            <person name="Wu L."/>
            <person name="Ma J."/>
        </authorList>
    </citation>
    <scope>NUCLEOTIDE SEQUENCE [LARGE SCALE GENOMIC DNA]</scope>
    <source>
        <strain evidence="3">CGMCC 4.7198</strain>
    </source>
</reference>
<dbReference type="InterPro" id="IPR002731">
    <property type="entry name" value="ATPase_BadF"/>
</dbReference>
<dbReference type="InterPro" id="IPR052519">
    <property type="entry name" value="Euk-type_GlcNAc_Kinase"/>
</dbReference>
<dbReference type="Gene3D" id="3.30.420.40">
    <property type="match status" value="2"/>
</dbReference>
<evidence type="ECO:0000313" key="3">
    <source>
        <dbReference type="Proteomes" id="UP001596097"/>
    </source>
</evidence>
<keyword evidence="3" id="KW-1185">Reference proteome</keyword>
<organism evidence="2 3">
    <name type="scientific">Mumia xiangluensis</name>
    <dbReference type="NCBI Taxonomy" id="1678900"/>
    <lineage>
        <taxon>Bacteria</taxon>
        <taxon>Bacillati</taxon>
        <taxon>Actinomycetota</taxon>
        <taxon>Actinomycetes</taxon>
        <taxon>Propionibacteriales</taxon>
        <taxon>Nocardioidaceae</taxon>
        <taxon>Mumia</taxon>
    </lineage>
</organism>
<dbReference type="Pfam" id="PF01869">
    <property type="entry name" value="BcrAD_BadFG"/>
    <property type="match status" value="1"/>
</dbReference>
<dbReference type="GO" id="GO:0016301">
    <property type="term" value="F:kinase activity"/>
    <property type="evidence" value="ECO:0007669"/>
    <property type="project" value="UniProtKB-KW"/>
</dbReference>
<dbReference type="SUPFAM" id="SSF53067">
    <property type="entry name" value="Actin-like ATPase domain"/>
    <property type="match status" value="2"/>
</dbReference>
<proteinExistence type="predicted"/>
<dbReference type="PANTHER" id="PTHR43190:SF3">
    <property type="entry name" value="N-ACETYL-D-GLUCOSAMINE KINASE"/>
    <property type="match status" value="1"/>
</dbReference>
<gene>
    <name evidence="2" type="ORF">ACFPYK_18560</name>
</gene>
<dbReference type="Proteomes" id="UP001596097">
    <property type="component" value="Unassembled WGS sequence"/>
</dbReference>
<dbReference type="RefSeq" id="WP_377036135.1">
    <property type="nucleotide sequence ID" value="NZ_JBHSQL010000018.1"/>
</dbReference>
<dbReference type="InterPro" id="IPR043129">
    <property type="entry name" value="ATPase_NBD"/>
</dbReference>
<keyword evidence="2" id="KW-0808">Transferase</keyword>
<protein>
    <submittedName>
        <fullName evidence="2">N-acetylglucosamine kinase</fullName>
    </submittedName>
</protein>
<dbReference type="EMBL" id="JBHSQL010000018">
    <property type="protein sequence ID" value="MFC6151413.1"/>
    <property type="molecule type" value="Genomic_DNA"/>
</dbReference>
<dbReference type="PANTHER" id="PTHR43190">
    <property type="entry name" value="N-ACETYL-D-GLUCOSAMINE KINASE"/>
    <property type="match status" value="1"/>
</dbReference>
<sequence>MSAILAVDAGGTSTRAVVLDAEGHPLGYGRAGGGNPLSSGPGTAGESLGAAIREALTTSGTAASTIASTTIAMAGAATHLPVDDPRNKVIGDVLVGCGIGAPFALRSDLLAMYCAGTPELDGYAMVAGTGAAAVRVRDGRTEKVVDGMGWLLGDAGSGFWIGHEVTRAVVADIDGRGPATPMTSALLDQLDLRPAETDATDAPRSPVLHRLVDVLYAMRPVRLAQFAPLAFAFTDDPTARRIVGDAVSALARTISAVVDPEVDGPLVLGGSVLLRQPAAANVVEAAWRGRGRTGPTRLVDEGTAGAAVLALRDGGTVVGLEVFERVASGIAKLR</sequence>